<evidence type="ECO:0000256" key="4">
    <source>
        <dbReference type="ARBA" id="ARBA00022833"/>
    </source>
</evidence>
<evidence type="ECO:0000256" key="2">
    <source>
        <dbReference type="ARBA" id="ARBA00006911"/>
    </source>
</evidence>
<evidence type="ECO:0000256" key="1">
    <source>
        <dbReference type="ARBA" id="ARBA00004123"/>
    </source>
</evidence>
<evidence type="ECO:0000256" key="7">
    <source>
        <dbReference type="ARBA" id="ARBA00023242"/>
    </source>
</evidence>
<comment type="similarity">
    <text evidence="2">Belongs to the SHI protein family.</text>
</comment>
<evidence type="ECO:0000256" key="8">
    <source>
        <dbReference type="SAM" id="MobiDB-lite"/>
    </source>
</evidence>
<dbReference type="GO" id="GO:0003700">
    <property type="term" value="F:DNA-binding transcription factor activity"/>
    <property type="evidence" value="ECO:0007669"/>
    <property type="project" value="InterPro"/>
</dbReference>
<dbReference type="GO" id="GO:0046872">
    <property type="term" value="F:metal ion binding"/>
    <property type="evidence" value="ECO:0007669"/>
    <property type="project" value="UniProtKB-KW"/>
</dbReference>
<dbReference type="Pfam" id="PF05142">
    <property type="entry name" value="DUF702"/>
    <property type="match status" value="1"/>
</dbReference>
<dbReference type="AlphaFoldDB" id="A0AAE1SFG0"/>
<dbReference type="PANTHER" id="PTHR31604">
    <property type="entry name" value="PROTEIN LATERAL ROOT PRIMORDIUM 1"/>
    <property type="match status" value="1"/>
</dbReference>
<keyword evidence="6" id="KW-0010">Activator</keyword>
<dbReference type="GO" id="GO:0003677">
    <property type="term" value="F:DNA binding"/>
    <property type="evidence" value="ECO:0007669"/>
    <property type="project" value="UniProtKB-KW"/>
</dbReference>
<comment type="subcellular location">
    <subcellularLocation>
        <location evidence="1">Nucleus</location>
    </subcellularLocation>
</comment>
<gene>
    <name evidence="9" type="ORF">RND71_012538</name>
</gene>
<organism evidence="9 10">
    <name type="scientific">Anisodus tanguticus</name>
    <dbReference type="NCBI Taxonomy" id="243964"/>
    <lineage>
        <taxon>Eukaryota</taxon>
        <taxon>Viridiplantae</taxon>
        <taxon>Streptophyta</taxon>
        <taxon>Embryophyta</taxon>
        <taxon>Tracheophyta</taxon>
        <taxon>Spermatophyta</taxon>
        <taxon>Magnoliopsida</taxon>
        <taxon>eudicotyledons</taxon>
        <taxon>Gunneridae</taxon>
        <taxon>Pentapetalae</taxon>
        <taxon>asterids</taxon>
        <taxon>lamiids</taxon>
        <taxon>Solanales</taxon>
        <taxon>Solanaceae</taxon>
        <taxon>Solanoideae</taxon>
        <taxon>Hyoscyameae</taxon>
        <taxon>Anisodus</taxon>
    </lineage>
</organism>
<dbReference type="PANTHER" id="PTHR31604:SF2">
    <property type="entry name" value="PROTEIN SHI RELATED SEQUENCE 7"/>
    <property type="match status" value="1"/>
</dbReference>
<keyword evidence="4" id="KW-0862">Zinc</keyword>
<feature type="region of interest" description="Disordered" evidence="8">
    <location>
        <begin position="27"/>
        <end position="60"/>
    </location>
</feature>
<dbReference type="NCBIfam" id="TIGR01623">
    <property type="entry name" value="put_zinc_LRP1"/>
    <property type="match status" value="1"/>
</dbReference>
<proteinExistence type="inferred from homology"/>
<evidence type="ECO:0000313" key="10">
    <source>
        <dbReference type="Proteomes" id="UP001291623"/>
    </source>
</evidence>
<dbReference type="Proteomes" id="UP001291623">
    <property type="component" value="Unassembled WGS sequence"/>
</dbReference>
<evidence type="ECO:0000313" key="9">
    <source>
        <dbReference type="EMBL" id="KAK4368746.1"/>
    </source>
</evidence>
<feature type="compositionally biased region" description="Polar residues" evidence="8">
    <location>
        <begin position="34"/>
        <end position="48"/>
    </location>
</feature>
<keyword evidence="5" id="KW-0238">DNA-binding</keyword>
<reference evidence="9" key="1">
    <citation type="submission" date="2023-12" db="EMBL/GenBank/DDBJ databases">
        <title>Genome assembly of Anisodus tanguticus.</title>
        <authorList>
            <person name="Wang Y.-J."/>
        </authorList>
    </citation>
    <scope>NUCLEOTIDE SEQUENCE</scope>
    <source>
        <strain evidence="9">KB-2021</strain>
        <tissue evidence="9">Leaf</tissue>
    </source>
</reference>
<evidence type="ECO:0000256" key="3">
    <source>
        <dbReference type="ARBA" id="ARBA00022723"/>
    </source>
</evidence>
<keyword evidence="3" id="KW-0479">Metal-binding</keyword>
<evidence type="ECO:0000256" key="6">
    <source>
        <dbReference type="ARBA" id="ARBA00023159"/>
    </source>
</evidence>
<comment type="caution">
    <text evidence="9">The sequence shown here is derived from an EMBL/GenBank/DDBJ whole genome shotgun (WGS) entry which is preliminary data.</text>
</comment>
<dbReference type="GO" id="GO:0045893">
    <property type="term" value="P:positive regulation of DNA-templated transcription"/>
    <property type="evidence" value="ECO:0007669"/>
    <property type="project" value="TreeGrafter"/>
</dbReference>
<dbReference type="GO" id="GO:0005634">
    <property type="term" value="C:nucleus"/>
    <property type="evidence" value="ECO:0007669"/>
    <property type="project" value="UniProtKB-SubCell"/>
</dbReference>
<name>A0AAE1SFG0_9SOLA</name>
<keyword evidence="10" id="KW-1185">Reference proteome</keyword>
<dbReference type="EMBL" id="JAVYJV010000006">
    <property type="protein sequence ID" value="KAK4368746.1"/>
    <property type="molecule type" value="Genomic_DNA"/>
</dbReference>
<sequence length="81" mass="9577">MRCRTCCRGRGFRCQTHVKSTWFPATRRRERQHQFTTPPTTSHLQNQPKRPRDHNMGPSNSFTYYFLSSSPKKFKISEGTV</sequence>
<accession>A0AAE1SFG0</accession>
<keyword evidence="7" id="KW-0539">Nucleus</keyword>
<evidence type="ECO:0000256" key="5">
    <source>
        <dbReference type="ARBA" id="ARBA00023125"/>
    </source>
</evidence>
<protein>
    <submittedName>
        <fullName evidence="9">Uncharacterized protein</fullName>
    </submittedName>
</protein>
<dbReference type="InterPro" id="IPR006510">
    <property type="entry name" value="Znf_LRP1"/>
</dbReference>
<dbReference type="InterPro" id="IPR007818">
    <property type="entry name" value="SHI"/>
</dbReference>